<dbReference type="EMBL" id="JBHSSD010000059">
    <property type="protein sequence ID" value="MFC6165758.1"/>
    <property type="molecule type" value="Genomic_DNA"/>
</dbReference>
<accession>A0ABW1RC30</accession>
<protein>
    <submittedName>
        <fullName evidence="2">LasU family protein</fullName>
    </submittedName>
</protein>
<keyword evidence="1" id="KW-0472">Membrane</keyword>
<feature type="transmembrane region" description="Helical" evidence="1">
    <location>
        <begin position="71"/>
        <end position="91"/>
    </location>
</feature>
<sequence length="94" mass="10042">MGKLMAVLPTGALIGVLGLGWWLHWQGQANGDPLVAMSLAGLGVYPVIAIFVVGIPKVVSGDKVYSISEKWFYGYLIGLEIVAILVALYLMGHN</sequence>
<keyword evidence="1" id="KW-1133">Transmembrane helix</keyword>
<proteinExistence type="predicted"/>
<keyword evidence="1" id="KW-0812">Transmembrane</keyword>
<evidence type="ECO:0000256" key="1">
    <source>
        <dbReference type="SAM" id="Phobius"/>
    </source>
</evidence>
<organism evidence="2 3">
    <name type="scientific">Lactiplantibacillus dongliensis</name>
    <dbReference type="NCBI Taxonomy" id="2559919"/>
    <lineage>
        <taxon>Bacteria</taxon>
        <taxon>Bacillati</taxon>
        <taxon>Bacillota</taxon>
        <taxon>Bacilli</taxon>
        <taxon>Lactobacillales</taxon>
        <taxon>Lactobacillaceae</taxon>
        <taxon>Lactiplantibacillus</taxon>
    </lineage>
</organism>
<feature type="transmembrane region" description="Helical" evidence="1">
    <location>
        <begin position="34"/>
        <end position="59"/>
    </location>
</feature>
<name>A0ABW1RC30_9LACO</name>
<reference evidence="3" key="1">
    <citation type="journal article" date="2019" name="Int. J. Syst. Evol. Microbiol.">
        <title>The Global Catalogue of Microorganisms (GCM) 10K type strain sequencing project: providing services to taxonomists for standard genome sequencing and annotation.</title>
        <authorList>
            <consortium name="The Broad Institute Genomics Platform"/>
            <consortium name="The Broad Institute Genome Sequencing Center for Infectious Disease"/>
            <person name="Wu L."/>
            <person name="Ma J."/>
        </authorList>
    </citation>
    <scope>NUCLEOTIDE SEQUENCE [LARGE SCALE GENOMIC DNA]</scope>
    <source>
        <strain evidence="3">CCM 8932</strain>
    </source>
</reference>
<dbReference type="RefSeq" id="WP_137641100.1">
    <property type="nucleotide sequence ID" value="NZ_BJDK01000040.1"/>
</dbReference>
<evidence type="ECO:0000313" key="3">
    <source>
        <dbReference type="Proteomes" id="UP001596253"/>
    </source>
</evidence>
<evidence type="ECO:0000313" key="2">
    <source>
        <dbReference type="EMBL" id="MFC6165758.1"/>
    </source>
</evidence>
<dbReference type="Pfam" id="PF19389">
    <property type="entry name" value="DUF5964"/>
    <property type="match status" value="1"/>
</dbReference>
<keyword evidence="3" id="KW-1185">Reference proteome</keyword>
<dbReference type="Proteomes" id="UP001596253">
    <property type="component" value="Unassembled WGS sequence"/>
</dbReference>
<dbReference type="InterPro" id="IPR046008">
    <property type="entry name" value="DUF5964"/>
</dbReference>
<comment type="caution">
    <text evidence="2">The sequence shown here is derived from an EMBL/GenBank/DDBJ whole genome shotgun (WGS) entry which is preliminary data.</text>
</comment>
<gene>
    <name evidence="2" type="ORF">ACFP3T_13895</name>
</gene>